<dbReference type="OrthoDB" id="449024at2759"/>
<dbReference type="EMBL" id="CAJNNV010000147">
    <property type="protein sequence ID" value="CAE8581621.1"/>
    <property type="molecule type" value="Genomic_DNA"/>
</dbReference>
<keyword evidence="4" id="KW-1185">Reference proteome</keyword>
<accession>A0A813IUM2</accession>
<evidence type="ECO:0000313" key="1">
    <source>
        <dbReference type="EMBL" id="CAE8581621.1"/>
    </source>
</evidence>
<evidence type="ECO:0000313" key="3">
    <source>
        <dbReference type="Proteomes" id="UP000626109"/>
    </source>
</evidence>
<dbReference type="InterPro" id="IPR020103">
    <property type="entry name" value="PsdUridine_synth_cat_dom_sf"/>
</dbReference>
<dbReference type="Proteomes" id="UP000654075">
    <property type="component" value="Unassembled WGS sequence"/>
</dbReference>
<proteinExistence type="predicted"/>
<dbReference type="EMBL" id="CAJNNW010014637">
    <property type="protein sequence ID" value="CAE8656876.1"/>
    <property type="molecule type" value="Genomic_DNA"/>
</dbReference>
<protein>
    <recommendedName>
        <fullName evidence="5">Pseudouridine synthase RsuA/RluA-like domain-containing protein</fullName>
    </recommendedName>
</protein>
<evidence type="ECO:0008006" key="5">
    <source>
        <dbReference type="Google" id="ProtNLM"/>
    </source>
</evidence>
<organism evidence="2 3">
    <name type="scientific">Polarella glacialis</name>
    <name type="common">Dinoflagellate</name>
    <dbReference type="NCBI Taxonomy" id="89957"/>
    <lineage>
        <taxon>Eukaryota</taxon>
        <taxon>Sar</taxon>
        <taxon>Alveolata</taxon>
        <taxon>Dinophyceae</taxon>
        <taxon>Suessiales</taxon>
        <taxon>Suessiaceae</taxon>
        <taxon>Polarella</taxon>
    </lineage>
</organism>
<evidence type="ECO:0000313" key="2">
    <source>
        <dbReference type="EMBL" id="CAE8656876.1"/>
    </source>
</evidence>
<dbReference type="GO" id="GO:0001522">
    <property type="term" value="P:pseudouridine synthesis"/>
    <property type="evidence" value="ECO:0007669"/>
    <property type="project" value="InterPro"/>
</dbReference>
<feature type="non-terminal residue" evidence="2">
    <location>
        <position position="1"/>
    </location>
</feature>
<name>A0A813IUM2_POLGL</name>
<dbReference type="GO" id="GO:0009982">
    <property type="term" value="F:pseudouridine synthase activity"/>
    <property type="evidence" value="ECO:0007669"/>
    <property type="project" value="InterPro"/>
</dbReference>
<gene>
    <name evidence="1" type="ORF">PGLA1383_LOCUS637</name>
    <name evidence="2" type="ORF">PGLA2088_LOCUS12430</name>
</gene>
<evidence type="ECO:0000313" key="4">
    <source>
        <dbReference type="Proteomes" id="UP000654075"/>
    </source>
</evidence>
<dbReference type="GO" id="GO:0003723">
    <property type="term" value="F:RNA binding"/>
    <property type="evidence" value="ECO:0007669"/>
    <property type="project" value="InterPro"/>
</dbReference>
<dbReference type="SUPFAM" id="SSF55120">
    <property type="entry name" value="Pseudouridine synthase"/>
    <property type="match status" value="1"/>
</dbReference>
<dbReference type="Gene3D" id="3.30.2350.10">
    <property type="entry name" value="Pseudouridine synthase"/>
    <property type="match status" value="1"/>
</dbReference>
<dbReference type="Proteomes" id="UP000626109">
    <property type="component" value="Unassembled WGS sequence"/>
</dbReference>
<reference evidence="2" key="1">
    <citation type="submission" date="2021-02" db="EMBL/GenBank/DDBJ databases">
        <authorList>
            <person name="Dougan E. K."/>
            <person name="Rhodes N."/>
            <person name="Thang M."/>
            <person name="Chan C."/>
        </authorList>
    </citation>
    <scope>NUCLEOTIDE SEQUENCE</scope>
</reference>
<dbReference type="AlphaFoldDB" id="A0A813IUM2"/>
<sequence length="92" mass="10141">DHGKPATSWFKVAAHLILPLNPVDFRATASPVSACSAFAIRIRTGRRHQIRAHLLHSGFPTLVDCKYAAKSIYIARLSKLEEAFLQAGCPQE</sequence>
<comment type="caution">
    <text evidence="2">The sequence shown here is derived from an EMBL/GenBank/DDBJ whole genome shotgun (WGS) entry which is preliminary data.</text>
</comment>